<dbReference type="Pfam" id="PF13649">
    <property type="entry name" value="Methyltransf_25"/>
    <property type="match status" value="1"/>
</dbReference>
<evidence type="ECO:0000256" key="3">
    <source>
        <dbReference type="ARBA" id="ARBA00022691"/>
    </source>
</evidence>
<sequence length="276" mass="30795">MKKPHQNPAGSKRPPLATADRNFDDLAPRFARNVYGGHKGELRLAVLQRDFEQCLPGYLATDSSVPGRRILDAGGGQGQFSAGFAEQHQLTLCDISAGMLALAAEQPGAERIRFIHTSIQSLAAQPEHREQYDLVICHAVLEWVVEQEALLTALYCLVRPGGHLSLTFYNAHGLAFKSLLRGQPPTILTGEFRPHRGSLTPNRPVTPAQVMQWLGEDRWTPVCHSGIRVFSDYLLTPEGKAMAPEQRLEWELTLSRQEPYRSLGRYQHMLLEKIVG</sequence>
<feature type="binding site" evidence="4">
    <location>
        <position position="138"/>
    </location>
    <ligand>
        <name>S-adenosyl-L-methionine</name>
        <dbReference type="ChEBI" id="CHEBI:59789"/>
    </ligand>
</feature>
<evidence type="ECO:0000256" key="1">
    <source>
        <dbReference type="ARBA" id="ARBA00022603"/>
    </source>
</evidence>
<dbReference type="PANTHER" id="PTHR43464:SF19">
    <property type="entry name" value="UBIQUINONE BIOSYNTHESIS O-METHYLTRANSFERASE, MITOCHONDRIAL"/>
    <property type="match status" value="1"/>
</dbReference>
<evidence type="ECO:0000259" key="6">
    <source>
        <dbReference type="Pfam" id="PF13649"/>
    </source>
</evidence>
<dbReference type="Gene3D" id="3.40.50.150">
    <property type="entry name" value="Vaccinia Virus protein VP39"/>
    <property type="match status" value="1"/>
</dbReference>
<evidence type="ECO:0000256" key="2">
    <source>
        <dbReference type="ARBA" id="ARBA00022679"/>
    </source>
</evidence>
<dbReference type="PANTHER" id="PTHR43464">
    <property type="entry name" value="METHYLTRANSFERASE"/>
    <property type="match status" value="1"/>
</dbReference>
<gene>
    <name evidence="4" type="primary">cmoM</name>
    <name evidence="7" type="ordered locus">M5M_03890</name>
</gene>
<dbReference type="InterPro" id="IPR029063">
    <property type="entry name" value="SAM-dependent_MTases_sf"/>
</dbReference>
<dbReference type="HAMAP" id="MF_02057">
    <property type="entry name" value="tRNA_methyltr_CmoM"/>
    <property type="match status" value="1"/>
</dbReference>
<organism evidence="7 8">
    <name type="scientific">Simiduia agarivorans (strain DSM 21679 / JCM 13881 / BCRC 17597 / SA1)</name>
    <dbReference type="NCBI Taxonomy" id="1117647"/>
    <lineage>
        <taxon>Bacteria</taxon>
        <taxon>Pseudomonadati</taxon>
        <taxon>Pseudomonadota</taxon>
        <taxon>Gammaproteobacteria</taxon>
        <taxon>Cellvibrionales</taxon>
        <taxon>Cellvibrionaceae</taxon>
        <taxon>Simiduia</taxon>
    </lineage>
</organism>
<keyword evidence="2 4" id="KW-0808">Transferase</keyword>
<feature type="region of interest" description="Disordered" evidence="5">
    <location>
        <begin position="1"/>
        <end position="20"/>
    </location>
</feature>
<keyword evidence="8" id="KW-1185">Reference proteome</keyword>
<comment type="similarity">
    <text evidence="4">Belongs to the class I-like SAM-binding methyltransferase superfamily. CmoM family.</text>
</comment>
<dbReference type="InterPro" id="IPR041698">
    <property type="entry name" value="Methyltransf_25"/>
</dbReference>
<dbReference type="KEGG" id="saga:M5M_03890"/>
<comment type="function">
    <text evidence="4">Catalyzes the methylation of 5-carboxymethoxyuridine (cmo5U) to form 5-methoxycarbonylmethoxyuridine (mcmo5U) at position 34 in tRNAs.</text>
</comment>
<dbReference type="RefSeq" id="WP_015046160.1">
    <property type="nucleotide sequence ID" value="NC_018868.3"/>
</dbReference>
<dbReference type="EMBL" id="CP003746">
    <property type="protein sequence ID" value="AFU97987.1"/>
    <property type="molecule type" value="Genomic_DNA"/>
</dbReference>
<reference evidence="7 8" key="1">
    <citation type="journal article" date="2013" name="Genome Announc.">
        <title>Complete genome sequence of Simiduia agarivorans SA1(T), a marine bacterium able to degrade a variety of polysaccharides.</title>
        <authorList>
            <person name="Lin S.Y."/>
            <person name="Shieh W.Y."/>
            <person name="Chen J.S."/>
            <person name="Tang S.L."/>
        </authorList>
    </citation>
    <scope>NUCLEOTIDE SEQUENCE [LARGE SCALE GENOMIC DNA]</scope>
    <source>
        <strain evidence="8">DSM 21679 / JCM 13881 / BCRC 17597 / SA1</strain>
    </source>
</reference>
<dbReference type="STRING" id="1117647.M5M_03890"/>
<dbReference type="GO" id="GO:0097697">
    <property type="term" value="F:tRNA (5-carboxymethoxyuridine(34)-5-O)-methyltransferase activity"/>
    <property type="evidence" value="ECO:0007669"/>
    <property type="project" value="UniProtKB-UniRule"/>
</dbReference>
<dbReference type="CDD" id="cd02440">
    <property type="entry name" value="AdoMet_MTases"/>
    <property type="match status" value="1"/>
</dbReference>
<dbReference type="OrthoDB" id="4697647at2"/>
<comment type="caution">
    <text evidence="4">Lacks conserved residue(s) required for the propagation of feature annotation.</text>
</comment>
<dbReference type="EC" id="2.1.1.-" evidence="4"/>
<protein>
    <recommendedName>
        <fullName evidence="4">tRNA 5-carboxymethoxyuridine methyltransferase</fullName>
        <ecNumber evidence="4">2.1.1.-</ecNumber>
    </recommendedName>
    <alternativeName>
        <fullName evidence="4">cmo5U methyltransferase</fullName>
    </alternativeName>
</protein>
<keyword evidence="4" id="KW-0819">tRNA processing</keyword>
<evidence type="ECO:0000256" key="5">
    <source>
        <dbReference type="SAM" id="MobiDB-lite"/>
    </source>
</evidence>
<dbReference type="HOGENOM" id="CLU_061533_0_1_6"/>
<dbReference type="Proteomes" id="UP000000466">
    <property type="component" value="Chromosome"/>
</dbReference>
<evidence type="ECO:0000313" key="8">
    <source>
        <dbReference type="Proteomes" id="UP000000466"/>
    </source>
</evidence>
<dbReference type="GO" id="GO:0006400">
    <property type="term" value="P:tRNA modification"/>
    <property type="evidence" value="ECO:0007669"/>
    <property type="project" value="UniProtKB-UniRule"/>
</dbReference>
<evidence type="ECO:0000313" key="7">
    <source>
        <dbReference type="EMBL" id="AFU97987.1"/>
    </source>
</evidence>
<feature type="binding site" evidence="4">
    <location>
        <position position="43"/>
    </location>
    <ligand>
        <name>S-adenosyl-L-methionine</name>
        <dbReference type="ChEBI" id="CHEBI:59789"/>
    </ligand>
</feature>
<accession>K4KVL2</accession>
<keyword evidence="1 4" id="KW-0489">Methyltransferase</keyword>
<dbReference type="GO" id="GO:0032259">
    <property type="term" value="P:methylation"/>
    <property type="evidence" value="ECO:0007669"/>
    <property type="project" value="UniProtKB-KW"/>
</dbReference>
<feature type="domain" description="Methyltransferase" evidence="6">
    <location>
        <begin position="70"/>
        <end position="162"/>
    </location>
</feature>
<proteinExistence type="inferred from homology"/>
<dbReference type="AlphaFoldDB" id="K4KVL2"/>
<feature type="binding site" evidence="4">
    <location>
        <position position="94"/>
    </location>
    <ligand>
        <name>S-adenosyl-L-methionine</name>
        <dbReference type="ChEBI" id="CHEBI:59789"/>
    </ligand>
</feature>
<feature type="binding site" evidence="4">
    <location>
        <begin position="74"/>
        <end position="75"/>
    </location>
    <ligand>
        <name>S-adenosyl-L-methionine</name>
        <dbReference type="ChEBI" id="CHEBI:59789"/>
    </ligand>
</feature>
<evidence type="ECO:0000256" key="4">
    <source>
        <dbReference type="HAMAP-Rule" id="MF_02057"/>
    </source>
</evidence>
<comment type="catalytic activity">
    <reaction evidence="4">
        <text>5-carboxymethoxyuridine(34) in tRNA + S-adenosyl-L-methionine = 5-methoxycarbonylmethoxyuridine(34) in tRNA + S-adenosyl-L-homocysteine</text>
        <dbReference type="Rhea" id="RHEA:54080"/>
        <dbReference type="Rhea" id="RHEA-COMP:13383"/>
        <dbReference type="Rhea" id="RHEA-COMP:13781"/>
        <dbReference type="ChEBI" id="CHEBI:57856"/>
        <dbReference type="ChEBI" id="CHEBI:59789"/>
        <dbReference type="ChEBI" id="CHEBI:136879"/>
        <dbReference type="ChEBI" id="CHEBI:138053"/>
    </reaction>
</comment>
<dbReference type="eggNOG" id="COG2227">
    <property type="taxonomic scope" value="Bacteria"/>
</dbReference>
<keyword evidence="3 4" id="KW-0949">S-adenosyl-L-methionine</keyword>
<dbReference type="InterPro" id="IPR033664">
    <property type="entry name" value="Cmo5U_methylTrfase"/>
</dbReference>
<dbReference type="SUPFAM" id="SSF53335">
    <property type="entry name" value="S-adenosyl-L-methionine-dependent methyltransferases"/>
    <property type="match status" value="1"/>
</dbReference>
<name>K4KVL2_SIMAS</name>